<feature type="transmembrane region" description="Helical" evidence="6">
    <location>
        <begin position="55"/>
        <end position="74"/>
    </location>
</feature>
<organism evidence="8 9">
    <name type="scientific">Georgenia ruanii</name>
    <dbReference type="NCBI Taxonomy" id="348442"/>
    <lineage>
        <taxon>Bacteria</taxon>
        <taxon>Bacillati</taxon>
        <taxon>Actinomycetota</taxon>
        <taxon>Actinomycetes</taxon>
        <taxon>Micrococcales</taxon>
        <taxon>Bogoriellaceae</taxon>
        <taxon>Georgenia</taxon>
    </lineage>
</organism>
<feature type="domain" description="ABC3 transporter permease C-terminal" evidence="7">
    <location>
        <begin position="76"/>
        <end position="175"/>
    </location>
</feature>
<dbReference type="AlphaFoldDB" id="A0A7J9UZ65"/>
<evidence type="ECO:0000256" key="4">
    <source>
        <dbReference type="ARBA" id="ARBA00022989"/>
    </source>
</evidence>
<keyword evidence="3 6" id="KW-0812">Transmembrane</keyword>
<keyword evidence="9" id="KW-1185">Reference proteome</keyword>
<feature type="transmembrane region" description="Helical" evidence="6">
    <location>
        <begin position="278"/>
        <end position="299"/>
    </location>
</feature>
<keyword evidence="5 6" id="KW-0472">Membrane</keyword>
<keyword evidence="4 6" id="KW-1133">Transmembrane helix</keyword>
<evidence type="ECO:0000256" key="6">
    <source>
        <dbReference type="SAM" id="Phobius"/>
    </source>
</evidence>
<protein>
    <submittedName>
        <fullName evidence="8">FtsX-like permease family protein</fullName>
    </submittedName>
</protein>
<reference evidence="8 9" key="1">
    <citation type="submission" date="2019-10" db="EMBL/GenBank/DDBJ databases">
        <title>Georgenia wutianyii sp. nov. and Georgenia yuyongxinii sp. nov. isolated from plateau pika (Ochotona curzoniae) in the Qinghai-Tibet plateau of China.</title>
        <authorList>
            <person name="Tian Z."/>
        </authorList>
    </citation>
    <scope>NUCLEOTIDE SEQUENCE [LARGE SCALE GENOMIC DNA]</scope>
    <source>
        <strain evidence="8 9">JCM 15130</strain>
    </source>
</reference>
<evidence type="ECO:0000256" key="3">
    <source>
        <dbReference type="ARBA" id="ARBA00022692"/>
    </source>
</evidence>
<comment type="caution">
    <text evidence="8">The sequence shown here is derived from an EMBL/GenBank/DDBJ whole genome shotgun (WGS) entry which is preliminary data.</text>
</comment>
<feature type="transmembrane region" description="Helical" evidence="6">
    <location>
        <begin position="218"/>
        <end position="244"/>
    </location>
</feature>
<feature type="transmembrane region" description="Helical" evidence="6">
    <location>
        <begin position="319"/>
        <end position="336"/>
    </location>
</feature>
<evidence type="ECO:0000256" key="5">
    <source>
        <dbReference type="ARBA" id="ARBA00023136"/>
    </source>
</evidence>
<feature type="transmembrane region" description="Helical" evidence="6">
    <location>
        <begin position="194"/>
        <end position="212"/>
    </location>
</feature>
<evidence type="ECO:0000256" key="2">
    <source>
        <dbReference type="ARBA" id="ARBA00022475"/>
    </source>
</evidence>
<dbReference type="OrthoDB" id="5118998at2"/>
<dbReference type="Pfam" id="PF02687">
    <property type="entry name" value="FtsX"/>
    <property type="match status" value="1"/>
</dbReference>
<evidence type="ECO:0000256" key="1">
    <source>
        <dbReference type="ARBA" id="ARBA00004651"/>
    </source>
</evidence>
<accession>A0A7J9UZ65</accession>
<keyword evidence="2" id="KW-1003">Cell membrane</keyword>
<dbReference type="RefSeq" id="WP_152232712.1">
    <property type="nucleotide sequence ID" value="NZ_BAAAOT010000021.1"/>
</dbReference>
<dbReference type="EMBL" id="WHPD01003192">
    <property type="protein sequence ID" value="MPV89937.1"/>
    <property type="molecule type" value="Genomic_DNA"/>
</dbReference>
<proteinExistence type="predicted"/>
<evidence type="ECO:0000313" key="9">
    <source>
        <dbReference type="Proteomes" id="UP000429644"/>
    </source>
</evidence>
<feature type="transmembrane region" description="Helical" evidence="6">
    <location>
        <begin position="21"/>
        <end position="43"/>
    </location>
</feature>
<feature type="transmembrane region" description="Helical" evidence="6">
    <location>
        <begin position="369"/>
        <end position="390"/>
    </location>
</feature>
<evidence type="ECO:0000259" key="7">
    <source>
        <dbReference type="Pfam" id="PF02687"/>
    </source>
</evidence>
<feature type="transmembrane region" description="Helical" evidence="6">
    <location>
        <begin position="95"/>
        <end position="128"/>
    </location>
</feature>
<comment type="subcellular location">
    <subcellularLocation>
        <location evidence="1">Cell membrane</location>
        <topology evidence="1">Multi-pass membrane protein</topology>
    </subcellularLocation>
</comment>
<sequence>MTTLRLLWLLARRGSAARGTMALPVVAFAATTTLLLTVLAGAVSFLRWQDEMATFYQSLAALAVILLVLPLLTLGGSAARLSARRRDDRLATLRLLGATPATVAAMTVAESAALALGGAVAGVLGYFLLGPAVQQVPFRGEPIGAAYWLPPLAVLAAVAAVTVLGAVSAAVGLRRVVISPLGVRTRQSTDRVRGARAVVAVVVVAVAVVALQSSFRDVAVAVAVILGAFAAGLGVLNLVGPWAVGVVARVQLRRAMTVEKLIAARQVLEAPKAVWRQVGGVAMTSFVAVFAGTGVAMMAGQEPTSGPEMYLAQDIRTGILITLVASFLTVACSVGVNQTAQVLDRADLYVSLDKLGMPRKTLDAARTRAVMVPLLTVALGSAGVAAALMLPLVGLALVMAPLSVAVLLACMAAGVGLVRLALVGTRPVVGAVLAAGGTGA</sequence>
<name>A0A7J9UZ65_9MICO</name>
<dbReference type="Proteomes" id="UP000429644">
    <property type="component" value="Unassembled WGS sequence"/>
</dbReference>
<dbReference type="InterPro" id="IPR003838">
    <property type="entry name" value="ABC3_permease_C"/>
</dbReference>
<feature type="transmembrane region" description="Helical" evidence="6">
    <location>
        <begin position="148"/>
        <end position="173"/>
    </location>
</feature>
<gene>
    <name evidence="8" type="ORF">GB882_14775</name>
</gene>
<dbReference type="GO" id="GO:0005886">
    <property type="term" value="C:plasma membrane"/>
    <property type="evidence" value="ECO:0007669"/>
    <property type="project" value="UniProtKB-SubCell"/>
</dbReference>
<evidence type="ECO:0000313" key="8">
    <source>
        <dbReference type="EMBL" id="MPV89937.1"/>
    </source>
</evidence>
<feature type="transmembrane region" description="Helical" evidence="6">
    <location>
        <begin position="396"/>
        <end position="418"/>
    </location>
</feature>